<dbReference type="InterPro" id="IPR037523">
    <property type="entry name" value="VOC_core"/>
</dbReference>
<organism evidence="2 3">
    <name type="scientific">Stenotrophomonas terrae</name>
    <dbReference type="NCBI Taxonomy" id="405446"/>
    <lineage>
        <taxon>Bacteria</taxon>
        <taxon>Pseudomonadati</taxon>
        <taxon>Pseudomonadota</taxon>
        <taxon>Gammaproteobacteria</taxon>
        <taxon>Lysobacterales</taxon>
        <taxon>Lysobacteraceae</taxon>
        <taxon>Stenotrophomonas</taxon>
    </lineage>
</organism>
<dbReference type="Proteomes" id="UP000051863">
    <property type="component" value="Unassembled WGS sequence"/>
</dbReference>
<comment type="caution">
    <text evidence="2">The sequence shown here is derived from an EMBL/GenBank/DDBJ whole genome shotgun (WGS) entry which is preliminary data.</text>
</comment>
<keyword evidence="2" id="KW-0560">Oxidoreductase</keyword>
<dbReference type="Pfam" id="PF22677">
    <property type="entry name" value="Ble-like_N"/>
    <property type="match status" value="1"/>
</dbReference>
<dbReference type="PATRIC" id="fig|405446.3.peg.4"/>
<evidence type="ECO:0000313" key="2">
    <source>
        <dbReference type="EMBL" id="KRG72716.1"/>
    </source>
</evidence>
<dbReference type="PANTHER" id="PTHR36503">
    <property type="entry name" value="BLR2520 PROTEIN"/>
    <property type="match status" value="1"/>
</dbReference>
<keyword evidence="2" id="KW-0223">Dioxygenase</keyword>
<protein>
    <submittedName>
        <fullName evidence="2">Extradiol dioxygenase</fullName>
    </submittedName>
</protein>
<dbReference type="InterPro" id="IPR053863">
    <property type="entry name" value="Glyoxy/Ble-like_N"/>
</dbReference>
<accession>A0A0R0CRV4</accession>
<dbReference type="PANTHER" id="PTHR36503:SF2">
    <property type="entry name" value="BLR2408 PROTEIN"/>
    <property type="match status" value="1"/>
</dbReference>
<dbReference type="RefSeq" id="WP_057626017.1">
    <property type="nucleotide sequence ID" value="NZ_LDJJ01000001.1"/>
</dbReference>
<gene>
    <name evidence="2" type="ORF">ABB27_00020</name>
</gene>
<dbReference type="PROSITE" id="PS51819">
    <property type="entry name" value="VOC"/>
    <property type="match status" value="1"/>
</dbReference>
<dbReference type="InterPro" id="IPR029068">
    <property type="entry name" value="Glyas_Bleomycin-R_OHBP_Dase"/>
</dbReference>
<reference evidence="2 3" key="1">
    <citation type="submission" date="2015-05" db="EMBL/GenBank/DDBJ databases">
        <title>Genome sequencing and analysis of members of genus Stenotrophomonas.</title>
        <authorList>
            <person name="Patil P.P."/>
            <person name="Midha S."/>
            <person name="Patil P.B."/>
        </authorList>
    </citation>
    <scope>NUCLEOTIDE SEQUENCE [LARGE SCALE GENOMIC DNA]</scope>
    <source>
        <strain evidence="2 3">DSM 18941</strain>
    </source>
</reference>
<dbReference type="EMBL" id="LDJJ01000001">
    <property type="protein sequence ID" value="KRG72716.1"/>
    <property type="molecule type" value="Genomic_DNA"/>
</dbReference>
<name>A0A0R0CRV4_9GAMM</name>
<dbReference type="Gene3D" id="3.10.180.10">
    <property type="entry name" value="2,3-Dihydroxybiphenyl 1,2-Dioxygenase, domain 1"/>
    <property type="match status" value="1"/>
</dbReference>
<dbReference type="SUPFAM" id="SSF54593">
    <property type="entry name" value="Glyoxalase/Bleomycin resistance protein/Dihydroxybiphenyl dioxygenase"/>
    <property type="match status" value="1"/>
</dbReference>
<keyword evidence="3" id="KW-1185">Reference proteome</keyword>
<dbReference type="GO" id="GO:0051213">
    <property type="term" value="F:dioxygenase activity"/>
    <property type="evidence" value="ECO:0007669"/>
    <property type="project" value="UniProtKB-KW"/>
</dbReference>
<dbReference type="OrthoDB" id="4265398at2"/>
<evidence type="ECO:0000259" key="1">
    <source>
        <dbReference type="PROSITE" id="PS51819"/>
    </source>
</evidence>
<feature type="domain" description="VOC" evidence="1">
    <location>
        <begin position="7"/>
        <end position="131"/>
    </location>
</feature>
<evidence type="ECO:0000313" key="3">
    <source>
        <dbReference type="Proteomes" id="UP000051863"/>
    </source>
</evidence>
<proteinExistence type="predicted"/>
<sequence>MSMSNPQMIFVNLPVRDLQATRTFFAALGYSFNPQFSDDNAACMVISDSIFVMLLVEPFFQTFTNKPLSDARKQTEVITCLSAASRRAVDELVDKALAAGASEPMTARDYGFMYQRGFADLDGHLWEIAHMDGEPGQ</sequence>
<dbReference type="CDD" id="cd09012">
    <property type="entry name" value="VOC_like"/>
    <property type="match status" value="1"/>
</dbReference>
<dbReference type="AlphaFoldDB" id="A0A0R0CRV4"/>